<protein>
    <submittedName>
        <fullName evidence="1">Uncharacterized protein</fullName>
    </submittedName>
</protein>
<dbReference type="VEuPathDB" id="TriTrypDB:BSAL_70555"/>
<proteinExistence type="predicted"/>
<evidence type="ECO:0000313" key="2">
    <source>
        <dbReference type="Proteomes" id="UP000051952"/>
    </source>
</evidence>
<reference evidence="2" key="1">
    <citation type="submission" date="2015-09" db="EMBL/GenBank/DDBJ databases">
        <authorList>
            <consortium name="Pathogen Informatics"/>
        </authorList>
    </citation>
    <scope>NUCLEOTIDE SEQUENCE [LARGE SCALE GENOMIC DNA]</scope>
    <source>
        <strain evidence="2">Lake Konstanz</strain>
    </source>
</reference>
<sequence length="257" mass="28650">MDAPPPPPLPPLRLEDFGGLLHDWPPFDDNRLEVYNRPWDTEDGYHRFVNFSKKGPSNQCMSAHLAVRYGNNPTKWVPFIFDANAPATTIADEHLERLGVDMAAYKRDKHVTVRCGDLHLYVRKLEGGGTTVAGQSMAGVNVIGVDVLNMHLAALWNSLAKTLGSPTVPQLVAVPQVVVWVQYGGKRFKVALGKISDVDDLAQTVQKEVQSPQMLYVKDQDGNRLEPDAALVANTEETPYVLERKVFDHETLKLKKK</sequence>
<accession>A0A0S4IVQ0</accession>
<dbReference type="EMBL" id="CYKH01000518">
    <property type="protein sequence ID" value="CUG04413.1"/>
    <property type="molecule type" value="Genomic_DNA"/>
</dbReference>
<dbReference type="Proteomes" id="UP000051952">
    <property type="component" value="Unassembled WGS sequence"/>
</dbReference>
<keyword evidence="2" id="KW-1185">Reference proteome</keyword>
<dbReference type="AlphaFoldDB" id="A0A0S4IVQ0"/>
<gene>
    <name evidence="1" type="ORF">BSAL_70555</name>
</gene>
<evidence type="ECO:0000313" key="1">
    <source>
        <dbReference type="EMBL" id="CUG04413.1"/>
    </source>
</evidence>
<name>A0A0S4IVQ0_BODSA</name>
<organism evidence="1 2">
    <name type="scientific">Bodo saltans</name>
    <name type="common">Flagellated protozoan</name>
    <dbReference type="NCBI Taxonomy" id="75058"/>
    <lineage>
        <taxon>Eukaryota</taxon>
        <taxon>Discoba</taxon>
        <taxon>Euglenozoa</taxon>
        <taxon>Kinetoplastea</taxon>
        <taxon>Metakinetoplastina</taxon>
        <taxon>Eubodonida</taxon>
        <taxon>Bodonidae</taxon>
        <taxon>Bodo</taxon>
    </lineage>
</organism>